<keyword evidence="5" id="KW-0479">Metal-binding</keyword>
<organism evidence="14">
    <name type="scientific">nitrogen-fixing bacterium SM1</name>
    <dbReference type="NCBI Taxonomy" id="96896"/>
    <lineage>
        <taxon>Bacteria</taxon>
    </lineage>
</organism>
<keyword evidence="9" id="KW-0408">Iron</keyword>
<evidence type="ECO:0000256" key="2">
    <source>
        <dbReference type="ARBA" id="ARBA00004064"/>
    </source>
</evidence>
<dbReference type="NCBIfam" id="TIGR02930">
    <property type="entry name" value="vnfG_nitrog"/>
    <property type="match status" value="1"/>
</dbReference>
<keyword evidence="6" id="KW-0547">Nucleotide-binding</keyword>
<reference evidence="14" key="1">
    <citation type="journal article" date="1999" name="Appl. Environ. Microbiol.">
        <title>Isolation of nitrogen-fixing bacteria containing molybdenum-independent nitrogenases from natural environments.</title>
        <authorList>
            <person name="Loveless T.M."/>
            <person name="Saah J.R."/>
            <person name="Bishop P.E."/>
        </authorList>
    </citation>
    <scope>NUCLEOTIDE SEQUENCE</scope>
    <source>
        <strain evidence="14">SM1</strain>
    </source>
</reference>
<keyword evidence="10" id="KW-0411">Iron-sulfur</keyword>
<evidence type="ECO:0000256" key="3">
    <source>
        <dbReference type="ARBA" id="ARBA00011515"/>
    </source>
</evidence>
<dbReference type="GO" id="GO:0046872">
    <property type="term" value="F:metal ion binding"/>
    <property type="evidence" value="ECO:0007669"/>
    <property type="project" value="UniProtKB-KW"/>
</dbReference>
<comment type="function">
    <text evidence="2">The key enzymatic reactions in nitrogen fixation are catalyzed by the nitrogenase complex, which has 2 components: the iron protein (component 2) and a component 1 which is either a molybdenum-iron protein, a vanadium-iron, or an iron-iron protein.</text>
</comment>
<dbReference type="GO" id="GO:0016163">
    <property type="term" value="F:nitrogenase activity"/>
    <property type="evidence" value="ECO:0007669"/>
    <property type="project" value="UniProtKB-EC"/>
</dbReference>
<evidence type="ECO:0000256" key="10">
    <source>
        <dbReference type="ARBA" id="ARBA00023014"/>
    </source>
</evidence>
<name>Q7BQA3_UNCXX</name>
<keyword evidence="7" id="KW-0067">ATP-binding</keyword>
<dbReference type="EC" id="1.18.6.1" evidence="4"/>
<proteinExistence type="predicted"/>
<evidence type="ECO:0000313" key="14">
    <source>
        <dbReference type="EMBL" id="AAD40074.1"/>
    </source>
</evidence>
<dbReference type="GO" id="GO:0051536">
    <property type="term" value="F:iron-sulfur cluster binding"/>
    <property type="evidence" value="ECO:0007669"/>
    <property type="project" value="UniProtKB-KW"/>
</dbReference>
<protein>
    <recommendedName>
        <fullName evidence="4">nitrogenase</fullName>
        <ecNumber evidence="4">1.18.6.1</ecNumber>
    </recommendedName>
    <alternativeName>
        <fullName evidence="12">Nitrogenase component I</fullName>
    </alternativeName>
</protein>
<comment type="catalytic activity">
    <reaction evidence="13">
        <text>N2 + 8 reduced [2Fe-2S]-[ferredoxin] + 16 ATP + 16 H2O = H2 + 8 oxidized [2Fe-2S]-[ferredoxin] + 2 NH4(+) + 16 ADP + 16 phosphate + 6 H(+)</text>
        <dbReference type="Rhea" id="RHEA:21448"/>
        <dbReference type="Rhea" id="RHEA-COMP:10000"/>
        <dbReference type="Rhea" id="RHEA-COMP:10001"/>
        <dbReference type="ChEBI" id="CHEBI:15377"/>
        <dbReference type="ChEBI" id="CHEBI:15378"/>
        <dbReference type="ChEBI" id="CHEBI:17997"/>
        <dbReference type="ChEBI" id="CHEBI:18276"/>
        <dbReference type="ChEBI" id="CHEBI:28938"/>
        <dbReference type="ChEBI" id="CHEBI:30616"/>
        <dbReference type="ChEBI" id="CHEBI:33737"/>
        <dbReference type="ChEBI" id="CHEBI:33738"/>
        <dbReference type="ChEBI" id="CHEBI:43474"/>
        <dbReference type="ChEBI" id="CHEBI:456216"/>
        <dbReference type="EC" id="1.18.6.1"/>
    </reaction>
</comment>
<keyword evidence="8" id="KW-0560">Oxidoreductase</keyword>
<evidence type="ECO:0000256" key="4">
    <source>
        <dbReference type="ARBA" id="ARBA00012773"/>
    </source>
</evidence>
<sequence>MSTRVEQLYQYIEERCLWQFFSRTWDREENIEGVLNQFGRLMTGEAPLKETPMDRLFYADALPIANDCRERFDWAATITKDDIAELIASIKGQLVENTITRSTNRELSHHLY</sequence>
<comment type="subunit">
    <text evidence="3">Hexamer of two alpha, two beta, and two delta chains.</text>
</comment>
<evidence type="ECO:0000256" key="5">
    <source>
        <dbReference type="ARBA" id="ARBA00022723"/>
    </source>
</evidence>
<dbReference type="Pfam" id="PF03139">
    <property type="entry name" value="AnfG_VnfG"/>
    <property type="match status" value="1"/>
</dbReference>
<accession>Q7BQA3</accession>
<dbReference type="InterPro" id="IPR004349">
    <property type="entry name" value="V/Nase_d_su"/>
</dbReference>
<evidence type="ECO:0000256" key="11">
    <source>
        <dbReference type="ARBA" id="ARBA00023231"/>
    </source>
</evidence>
<comment type="cofactor">
    <cofactor evidence="1">
        <name>iron-sulfur cluster</name>
        <dbReference type="ChEBI" id="CHEBI:30408"/>
    </cofactor>
</comment>
<dbReference type="AlphaFoldDB" id="Q7BQA3"/>
<keyword evidence="11" id="KW-0535">Nitrogen fixation</keyword>
<evidence type="ECO:0000256" key="1">
    <source>
        <dbReference type="ARBA" id="ARBA00001915"/>
    </source>
</evidence>
<dbReference type="EMBL" id="AF152911">
    <property type="protein sequence ID" value="AAD40074.1"/>
    <property type="molecule type" value="Genomic_DNA"/>
</dbReference>
<evidence type="ECO:0000256" key="6">
    <source>
        <dbReference type="ARBA" id="ARBA00022741"/>
    </source>
</evidence>
<dbReference type="GO" id="GO:0005524">
    <property type="term" value="F:ATP binding"/>
    <property type="evidence" value="ECO:0007669"/>
    <property type="project" value="UniProtKB-KW"/>
</dbReference>
<evidence type="ECO:0000256" key="12">
    <source>
        <dbReference type="ARBA" id="ARBA00030899"/>
    </source>
</evidence>
<evidence type="ECO:0000256" key="9">
    <source>
        <dbReference type="ARBA" id="ARBA00023004"/>
    </source>
</evidence>
<evidence type="ECO:0000256" key="13">
    <source>
        <dbReference type="ARBA" id="ARBA00047967"/>
    </source>
</evidence>
<dbReference type="InterPro" id="IPR014279">
    <property type="entry name" value="Nase_V-Fe_dsu"/>
</dbReference>
<evidence type="ECO:0000256" key="7">
    <source>
        <dbReference type="ARBA" id="ARBA00022840"/>
    </source>
</evidence>
<gene>
    <name evidence="14" type="primary">vnfG</name>
</gene>
<evidence type="ECO:0000256" key="8">
    <source>
        <dbReference type="ARBA" id="ARBA00023002"/>
    </source>
</evidence>